<comment type="caution">
    <text evidence="1">The sequence shown here is derived from an EMBL/GenBank/DDBJ whole genome shotgun (WGS) entry which is preliminary data.</text>
</comment>
<dbReference type="AlphaFoldDB" id="A0A2N5VEB1"/>
<sequence length="123" mass="13322">MLHDEHSFLSAVLIFRSLPPIHAVPLCRFEAGCSHGLSPLQGWESLIAGPDPTWDAATIGIWQCTGGDLGFQIGAHYPALGAFFLKHCCIPSDLKHPPPQPLLYLKQCSIRKAGKKLGPSIPD</sequence>
<organism evidence="1 2">
    <name type="scientific">Puccinia coronata f. sp. avenae</name>
    <dbReference type="NCBI Taxonomy" id="200324"/>
    <lineage>
        <taxon>Eukaryota</taxon>
        <taxon>Fungi</taxon>
        <taxon>Dikarya</taxon>
        <taxon>Basidiomycota</taxon>
        <taxon>Pucciniomycotina</taxon>
        <taxon>Pucciniomycetes</taxon>
        <taxon>Pucciniales</taxon>
        <taxon>Pucciniaceae</taxon>
        <taxon>Puccinia</taxon>
    </lineage>
</organism>
<dbReference type="Proteomes" id="UP000235392">
    <property type="component" value="Unassembled WGS sequence"/>
</dbReference>
<accession>A0A2N5VEB1</accession>
<proteinExistence type="predicted"/>
<name>A0A2N5VEB1_9BASI</name>
<reference evidence="1 2" key="1">
    <citation type="submission" date="2017-11" db="EMBL/GenBank/DDBJ databases">
        <title>De novo assembly and phasing of dikaryotic genomes from two isolates of Puccinia coronata f. sp. avenae, the causal agent of oat crown rust.</title>
        <authorList>
            <person name="Miller M.E."/>
            <person name="Zhang Y."/>
            <person name="Omidvar V."/>
            <person name="Sperschneider J."/>
            <person name="Schwessinger B."/>
            <person name="Raley C."/>
            <person name="Palmer J.M."/>
            <person name="Garnica D."/>
            <person name="Upadhyaya N."/>
            <person name="Rathjen J."/>
            <person name="Taylor J.M."/>
            <person name="Park R.F."/>
            <person name="Dodds P.N."/>
            <person name="Hirsch C.D."/>
            <person name="Kianian S.F."/>
            <person name="Figueroa M."/>
        </authorList>
    </citation>
    <scope>NUCLEOTIDE SEQUENCE [LARGE SCALE GENOMIC DNA]</scope>
    <source>
        <strain evidence="1">12SD80</strain>
    </source>
</reference>
<evidence type="ECO:0000313" key="1">
    <source>
        <dbReference type="EMBL" id="PLW48337.1"/>
    </source>
</evidence>
<dbReference type="EMBL" id="PGCI01000024">
    <property type="protein sequence ID" value="PLW48337.1"/>
    <property type="molecule type" value="Genomic_DNA"/>
</dbReference>
<protein>
    <submittedName>
        <fullName evidence="1">Uncharacterized protein</fullName>
    </submittedName>
</protein>
<evidence type="ECO:0000313" key="2">
    <source>
        <dbReference type="Proteomes" id="UP000235392"/>
    </source>
</evidence>
<gene>
    <name evidence="1" type="ORF">PCASD_02892</name>
</gene>